<dbReference type="EMBL" id="CP055156">
    <property type="protein sequence ID" value="QNF34335.1"/>
    <property type="molecule type" value="Genomic_DNA"/>
</dbReference>
<dbReference type="KEGG" id="aswu:HUW51_16995"/>
<evidence type="ECO:0000313" key="3">
    <source>
        <dbReference type="Proteomes" id="UP000515237"/>
    </source>
</evidence>
<dbReference type="AlphaFoldDB" id="A0A7G7GB01"/>
<organism evidence="2 3">
    <name type="scientific">Adhaeribacter swui</name>
    <dbReference type="NCBI Taxonomy" id="2086471"/>
    <lineage>
        <taxon>Bacteria</taxon>
        <taxon>Pseudomonadati</taxon>
        <taxon>Bacteroidota</taxon>
        <taxon>Cytophagia</taxon>
        <taxon>Cytophagales</taxon>
        <taxon>Hymenobacteraceae</taxon>
        <taxon>Adhaeribacter</taxon>
    </lineage>
</organism>
<dbReference type="Proteomes" id="UP000515237">
    <property type="component" value="Chromosome"/>
</dbReference>
<evidence type="ECO:0000313" key="2">
    <source>
        <dbReference type="EMBL" id="QNF34335.1"/>
    </source>
</evidence>
<gene>
    <name evidence="2" type="ORF">HUW51_16995</name>
</gene>
<accession>A0A7G7GB01</accession>
<keyword evidence="1" id="KW-0175">Coiled coil</keyword>
<reference evidence="2 3" key="1">
    <citation type="journal article" date="2018" name="Int. J. Syst. Evol. Microbiol.">
        <title>Adhaeribacter swui sp. nov., isolated from wet mud.</title>
        <authorList>
            <person name="Kim D.U."/>
            <person name="Kim K.W."/>
            <person name="Kang M.S."/>
            <person name="Kim J.Y."/>
            <person name="Jang J.H."/>
            <person name="Kim M.K."/>
        </authorList>
    </citation>
    <scope>NUCLEOTIDE SEQUENCE [LARGE SCALE GENOMIC DNA]</scope>
    <source>
        <strain evidence="2 3">KCTC 52873</strain>
    </source>
</reference>
<dbReference type="RefSeq" id="WP_185270816.1">
    <property type="nucleotide sequence ID" value="NZ_CP055156.1"/>
</dbReference>
<sequence length="83" mass="9712">MDKHAKLKELREHLAAFEEETQENNREVAAICQRMLDGKVYGDEANVISQKNSRLKSLEELKIKKRREIKEVESSLQQPLFKS</sequence>
<name>A0A7G7GB01_9BACT</name>
<evidence type="ECO:0000256" key="1">
    <source>
        <dbReference type="SAM" id="Coils"/>
    </source>
</evidence>
<keyword evidence="3" id="KW-1185">Reference proteome</keyword>
<feature type="coiled-coil region" evidence="1">
    <location>
        <begin position="7"/>
        <end position="78"/>
    </location>
</feature>
<protein>
    <submittedName>
        <fullName evidence="2">Uncharacterized protein</fullName>
    </submittedName>
</protein>
<proteinExistence type="predicted"/>